<dbReference type="PaxDb" id="39947-A0A0P0XEM0"/>
<accession>A0A0P0XEM0</accession>
<dbReference type="AlphaFoldDB" id="A0A0P0XEM0"/>
<evidence type="ECO:0000313" key="2">
    <source>
        <dbReference type="Proteomes" id="UP000059680"/>
    </source>
</evidence>
<protein>
    <submittedName>
        <fullName evidence="1">Os08g0322550 protein</fullName>
    </submittedName>
</protein>
<gene>
    <name evidence="1" type="ordered locus">Os08g0322550</name>
    <name evidence="1" type="ORF">OSNPB_080322550</name>
</gene>
<dbReference type="Proteomes" id="UP000059680">
    <property type="component" value="Chromosome 8"/>
</dbReference>
<proteinExistence type="predicted"/>
<organism evidence="1 2">
    <name type="scientific">Oryza sativa subsp. japonica</name>
    <name type="common">Rice</name>
    <dbReference type="NCBI Taxonomy" id="39947"/>
    <lineage>
        <taxon>Eukaryota</taxon>
        <taxon>Viridiplantae</taxon>
        <taxon>Streptophyta</taxon>
        <taxon>Embryophyta</taxon>
        <taxon>Tracheophyta</taxon>
        <taxon>Spermatophyta</taxon>
        <taxon>Magnoliopsida</taxon>
        <taxon>Liliopsida</taxon>
        <taxon>Poales</taxon>
        <taxon>Poaceae</taxon>
        <taxon>BOP clade</taxon>
        <taxon>Oryzoideae</taxon>
        <taxon>Oryzeae</taxon>
        <taxon>Oryzinae</taxon>
        <taxon>Oryza</taxon>
        <taxon>Oryza sativa</taxon>
    </lineage>
</organism>
<keyword evidence="2" id="KW-1185">Reference proteome</keyword>
<sequence>MLEQLPMELGKLPCNELIAMFSERNLHPSVNMPGEILPVRLLLLALNCLSLSMPGQTMPVKPFQLRSTCLSFGQPSNSLSILPVKLLLETLRKVRLPHIPGKFLSILP</sequence>
<name>A0A0P0XEM0_ORYSJ</name>
<evidence type="ECO:0000313" key="1">
    <source>
        <dbReference type="EMBL" id="BAT04879.1"/>
    </source>
</evidence>
<dbReference type="InParanoid" id="A0A0P0XEM0"/>
<reference evidence="2" key="1">
    <citation type="journal article" date="2005" name="Nature">
        <title>The map-based sequence of the rice genome.</title>
        <authorList>
            <consortium name="International rice genome sequencing project (IRGSP)"/>
            <person name="Matsumoto T."/>
            <person name="Wu J."/>
            <person name="Kanamori H."/>
            <person name="Katayose Y."/>
            <person name="Fujisawa M."/>
            <person name="Namiki N."/>
            <person name="Mizuno H."/>
            <person name="Yamamoto K."/>
            <person name="Antonio B.A."/>
            <person name="Baba T."/>
            <person name="Sakata K."/>
            <person name="Nagamura Y."/>
            <person name="Aoki H."/>
            <person name="Arikawa K."/>
            <person name="Arita K."/>
            <person name="Bito T."/>
            <person name="Chiden Y."/>
            <person name="Fujitsuka N."/>
            <person name="Fukunaka R."/>
            <person name="Hamada M."/>
            <person name="Harada C."/>
            <person name="Hayashi A."/>
            <person name="Hijishita S."/>
            <person name="Honda M."/>
            <person name="Hosokawa S."/>
            <person name="Ichikawa Y."/>
            <person name="Idonuma A."/>
            <person name="Iijima M."/>
            <person name="Ikeda M."/>
            <person name="Ikeno M."/>
            <person name="Ito K."/>
            <person name="Ito S."/>
            <person name="Ito T."/>
            <person name="Ito Y."/>
            <person name="Ito Y."/>
            <person name="Iwabuchi A."/>
            <person name="Kamiya K."/>
            <person name="Karasawa W."/>
            <person name="Kurita K."/>
            <person name="Katagiri S."/>
            <person name="Kikuta A."/>
            <person name="Kobayashi H."/>
            <person name="Kobayashi N."/>
            <person name="Machita K."/>
            <person name="Maehara T."/>
            <person name="Masukawa M."/>
            <person name="Mizubayashi T."/>
            <person name="Mukai Y."/>
            <person name="Nagasaki H."/>
            <person name="Nagata Y."/>
            <person name="Naito S."/>
            <person name="Nakashima M."/>
            <person name="Nakama Y."/>
            <person name="Nakamichi Y."/>
            <person name="Nakamura M."/>
            <person name="Meguro A."/>
            <person name="Negishi M."/>
            <person name="Ohta I."/>
            <person name="Ohta T."/>
            <person name="Okamoto M."/>
            <person name="Ono N."/>
            <person name="Saji S."/>
            <person name="Sakaguchi M."/>
            <person name="Sakai K."/>
            <person name="Shibata M."/>
            <person name="Shimokawa T."/>
            <person name="Song J."/>
            <person name="Takazaki Y."/>
            <person name="Terasawa K."/>
            <person name="Tsugane M."/>
            <person name="Tsuji K."/>
            <person name="Ueda S."/>
            <person name="Waki K."/>
            <person name="Yamagata H."/>
            <person name="Yamamoto M."/>
            <person name="Yamamoto S."/>
            <person name="Yamane H."/>
            <person name="Yoshiki S."/>
            <person name="Yoshihara R."/>
            <person name="Yukawa K."/>
            <person name="Zhong H."/>
            <person name="Yano M."/>
            <person name="Yuan Q."/>
            <person name="Ouyang S."/>
            <person name="Liu J."/>
            <person name="Jones K.M."/>
            <person name="Gansberger K."/>
            <person name="Moffat K."/>
            <person name="Hill J."/>
            <person name="Bera J."/>
            <person name="Fadrosh D."/>
            <person name="Jin S."/>
            <person name="Johri S."/>
            <person name="Kim M."/>
            <person name="Overton L."/>
            <person name="Reardon M."/>
            <person name="Tsitrin T."/>
            <person name="Vuong H."/>
            <person name="Weaver B."/>
            <person name="Ciecko A."/>
            <person name="Tallon L."/>
            <person name="Jackson J."/>
            <person name="Pai G."/>
            <person name="Aken S.V."/>
            <person name="Utterback T."/>
            <person name="Reidmuller S."/>
            <person name="Feldblyum T."/>
            <person name="Hsiao J."/>
            <person name="Zismann V."/>
            <person name="Iobst S."/>
            <person name="de Vazeille A.R."/>
            <person name="Buell C.R."/>
            <person name="Ying K."/>
            <person name="Li Y."/>
            <person name="Lu T."/>
            <person name="Huang Y."/>
            <person name="Zhao Q."/>
            <person name="Feng Q."/>
            <person name="Zhang L."/>
            <person name="Zhu J."/>
            <person name="Weng Q."/>
            <person name="Mu J."/>
            <person name="Lu Y."/>
            <person name="Fan D."/>
            <person name="Liu Y."/>
            <person name="Guan J."/>
            <person name="Zhang Y."/>
            <person name="Yu S."/>
            <person name="Liu X."/>
            <person name="Zhang Y."/>
            <person name="Hong G."/>
            <person name="Han B."/>
            <person name="Choisne N."/>
            <person name="Demange N."/>
            <person name="Orjeda G."/>
            <person name="Samain S."/>
            <person name="Cattolico L."/>
            <person name="Pelletier E."/>
            <person name="Couloux A."/>
            <person name="Segurens B."/>
            <person name="Wincker P."/>
            <person name="D'Hont A."/>
            <person name="Scarpelli C."/>
            <person name="Weissenbach J."/>
            <person name="Salanoubat M."/>
            <person name="Quetier F."/>
            <person name="Yu Y."/>
            <person name="Kim H.R."/>
            <person name="Rambo T."/>
            <person name="Currie J."/>
            <person name="Collura K."/>
            <person name="Luo M."/>
            <person name="Yang T."/>
            <person name="Ammiraju J.S.S."/>
            <person name="Engler F."/>
            <person name="Soderlund C."/>
            <person name="Wing R.A."/>
            <person name="Palmer L.E."/>
            <person name="de la Bastide M."/>
            <person name="Spiegel L."/>
            <person name="Nascimento L."/>
            <person name="Zutavern T."/>
            <person name="O'Shaughnessy A."/>
            <person name="Dike S."/>
            <person name="Dedhia N."/>
            <person name="Preston R."/>
            <person name="Balija V."/>
            <person name="McCombie W.R."/>
            <person name="Chow T."/>
            <person name="Chen H."/>
            <person name="Chung M."/>
            <person name="Chen C."/>
            <person name="Shaw J."/>
            <person name="Wu H."/>
            <person name="Hsiao K."/>
            <person name="Chao Y."/>
            <person name="Chu M."/>
            <person name="Cheng C."/>
            <person name="Hour A."/>
            <person name="Lee P."/>
            <person name="Lin S."/>
            <person name="Lin Y."/>
            <person name="Liou J."/>
            <person name="Liu S."/>
            <person name="Hsing Y."/>
            <person name="Raghuvanshi S."/>
            <person name="Mohanty A."/>
            <person name="Bharti A.K."/>
            <person name="Gaur A."/>
            <person name="Gupta V."/>
            <person name="Kumar D."/>
            <person name="Ravi V."/>
            <person name="Vij S."/>
            <person name="Kapur A."/>
            <person name="Khurana P."/>
            <person name="Khurana P."/>
            <person name="Khurana J.P."/>
            <person name="Tyagi A.K."/>
            <person name="Gaikwad K."/>
            <person name="Singh A."/>
            <person name="Dalal V."/>
            <person name="Srivastava S."/>
            <person name="Dixit A."/>
            <person name="Pal A.K."/>
            <person name="Ghazi I.A."/>
            <person name="Yadav M."/>
            <person name="Pandit A."/>
            <person name="Bhargava A."/>
            <person name="Sureshbabu K."/>
            <person name="Batra K."/>
            <person name="Sharma T.R."/>
            <person name="Mohapatra T."/>
            <person name="Singh N.K."/>
            <person name="Messing J."/>
            <person name="Nelson A.B."/>
            <person name="Fuks G."/>
            <person name="Kavchok S."/>
            <person name="Keizer G."/>
            <person name="Linton E."/>
            <person name="Llaca V."/>
            <person name="Song R."/>
            <person name="Tanyolac B."/>
            <person name="Young S."/>
            <person name="Ho-Il K."/>
            <person name="Hahn J.H."/>
            <person name="Sangsakoo G."/>
            <person name="Vanavichit A."/>
            <person name="de Mattos Luiz.A.T."/>
            <person name="Zimmer P.D."/>
            <person name="Malone G."/>
            <person name="Dellagostin O."/>
            <person name="de Oliveira A.C."/>
            <person name="Bevan M."/>
            <person name="Bancroft I."/>
            <person name="Minx P."/>
            <person name="Cordum H."/>
            <person name="Wilson R."/>
            <person name="Cheng Z."/>
            <person name="Jin W."/>
            <person name="Jiang J."/>
            <person name="Leong S.A."/>
            <person name="Iwama H."/>
            <person name="Gojobori T."/>
            <person name="Itoh T."/>
            <person name="Niimura Y."/>
            <person name="Fujii Y."/>
            <person name="Habara T."/>
            <person name="Sakai H."/>
            <person name="Sato Y."/>
            <person name="Wilson G."/>
            <person name="Kumar K."/>
            <person name="McCouch S."/>
            <person name="Juretic N."/>
            <person name="Hoen D."/>
            <person name="Wright S."/>
            <person name="Bruskiewich R."/>
            <person name="Bureau T."/>
            <person name="Miyao A."/>
            <person name="Hirochika H."/>
            <person name="Nishikawa T."/>
            <person name="Kadowaki K."/>
            <person name="Sugiura M."/>
            <person name="Burr B."/>
            <person name="Sasaki T."/>
        </authorList>
    </citation>
    <scope>NUCLEOTIDE SEQUENCE [LARGE SCALE GENOMIC DNA]</scope>
    <source>
        <strain evidence="2">cv. Nipponbare</strain>
    </source>
</reference>
<dbReference type="Gramene" id="Os08t0322550-00">
    <property type="protein sequence ID" value="Os08t0322550-00"/>
    <property type="gene ID" value="Os08g0322550"/>
</dbReference>
<reference evidence="1 2" key="2">
    <citation type="journal article" date="2013" name="Plant Cell Physiol.">
        <title>Rice Annotation Project Database (RAP-DB): an integrative and interactive database for rice genomics.</title>
        <authorList>
            <person name="Sakai H."/>
            <person name="Lee S.S."/>
            <person name="Tanaka T."/>
            <person name="Numa H."/>
            <person name="Kim J."/>
            <person name="Kawahara Y."/>
            <person name="Wakimoto H."/>
            <person name="Yang C.C."/>
            <person name="Iwamoto M."/>
            <person name="Abe T."/>
            <person name="Yamada Y."/>
            <person name="Muto A."/>
            <person name="Inokuchi H."/>
            <person name="Ikemura T."/>
            <person name="Matsumoto T."/>
            <person name="Sasaki T."/>
            <person name="Itoh T."/>
        </authorList>
    </citation>
    <scope>NUCLEOTIDE SEQUENCE [LARGE SCALE GENOMIC DNA]</scope>
    <source>
        <strain evidence="2">cv. Nipponbare</strain>
    </source>
</reference>
<reference evidence="1 2" key="3">
    <citation type="journal article" date="2013" name="Rice">
        <title>Improvement of the Oryza sativa Nipponbare reference genome using next generation sequence and optical map data.</title>
        <authorList>
            <person name="Kawahara Y."/>
            <person name="de la Bastide M."/>
            <person name="Hamilton J.P."/>
            <person name="Kanamori H."/>
            <person name="McCombie W.R."/>
            <person name="Ouyang S."/>
            <person name="Schwartz D.C."/>
            <person name="Tanaka T."/>
            <person name="Wu J."/>
            <person name="Zhou S."/>
            <person name="Childs K.L."/>
            <person name="Davidson R.M."/>
            <person name="Lin H."/>
            <person name="Quesada-Ocampo L."/>
            <person name="Vaillancourt B."/>
            <person name="Sakai H."/>
            <person name="Lee S.S."/>
            <person name="Kim J."/>
            <person name="Numa H."/>
            <person name="Itoh T."/>
            <person name="Buell C.R."/>
            <person name="Matsumoto T."/>
        </authorList>
    </citation>
    <scope>NUCLEOTIDE SEQUENCE [LARGE SCALE GENOMIC DNA]</scope>
    <source>
        <strain evidence="2">cv. Nipponbare</strain>
    </source>
</reference>
<dbReference type="EMBL" id="AP014964">
    <property type="protein sequence ID" value="BAT04879.1"/>
    <property type="molecule type" value="Genomic_DNA"/>
</dbReference>